<comment type="caution">
    <text evidence="2">The sequence shown here is derived from an EMBL/GenBank/DDBJ whole genome shotgun (WGS) entry which is preliminary data.</text>
</comment>
<gene>
    <name evidence="2" type="ORF">FQP86_02165</name>
</gene>
<dbReference type="EMBL" id="VNFH01000001">
    <property type="protein sequence ID" value="TVU73893.1"/>
    <property type="molecule type" value="Genomic_DNA"/>
</dbReference>
<dbReference type="RefSeq" id="WP_088742612.1">
    <property type="nucleotide sequence ID" value="NZ_CAWOWR010000001.1"/>
</dbReference>
<evidence type="ECO:0000313" key="2">
    <source>
        <dbReference type="EMBL" id="TVU73893.1"/>
    </source>
</evidence>
<dbReference type="Pfam" id="PF05258">
    <property type="entry name" value="DciA"/>
    <property type="match status" value="1"/>
</dbReference>
<dbReference type="Proteomes" id="UP000319941">
    <property type="component" value="Unassembled WGS sequence"/>
</dbReference>
<evidence type="ECO:0000313" key="3">
    <source>
        <dbReference type="Proteomes" id="UP000319941"/>
    </source>
</evidence>
<feature type="region of interest" description="Disordered" evidence="1">
    <location>
        <begin position="146"/>
        <end position="174"/>
    </location>
</feature>
<dbReference type="AlphaFoldDB" id="A0A558HXM0"/>
<dbReference type="STRING" id="553385.GCA_000591415_01026"/>
<name>A0A558HXM0_9GAMM</name>
<proteinExistence type="predicted"/>
<accession>A0A558HXM0</accession>
<protein>
    <submittedName>
        <fullName evidence="2">DUF721 domain-containing protein</fullName>
    </submittedName>
</protein>
<reference evidence="2 3" key="1">
    <citation type="submission" date="2019-07" db="EMBL/GenBank/DDBJ databases">
        <title>Diversity of Bacteria from Kongsfjorden, Arctic.</title>
        <authorList>
            <person name="Yu Y."/>
        </authorList>
    </citation>
    <scope>NUCLEOTIDE SEQUENCE [LARGE SCALE GENOMIC DNA]</scope>
    <source>
        <strain evidence="2 3">SM1923</strain>
    </source>
</reference>
<sequence length="174" mass="19706">MSIKAKRFRAQPAARLLNGKGQLGSVMRQARMLEQAQIRLRESLPEDMREHVFVGGYHDNKLSLITNRATWLTWLRYEQRRLISVLRELPELATLSSLTFKVRPVRPAFVPARQLRHLPEAAAEHLLDCASHTEDSHLREALQRLASHASDSQGIDEGNDADSSDTDNNTDACK</sequence>
<organism evidence="2 3">
    <name type="scientific">Cobetia crustatorum</name>
    <dbReference type="NCBI Taxonomy" id="553385"/>
    <lineage>
        <taxon>Bacteria</taxon>
        <taxon>Pseudomonadati</taxon>
        <taxon>Pseudomonadota</taxon>
        <taxon>Gammaproteobacteria</taxon>
        <taxon>Oceanospirillales</taxon>
        <taxon>Halomonadaceae</taxon>
        <taxon>Cobetia</taxon>
    </lineage>
</organism>
<dbReference type="InterPro" id="IPR007922">
    <property type="entry name" value="DciA-like"/>
</dbReference>
<keyword evidence="3" id="KW-1185">Reference proteome</keyword>
<evidence type="ECO:0000256" key="1">
    <source>
        <dbReference type="SAM" id="MobiDB-lite"/>
    </source>
</evidence>
<dbReference type="OrthoDB" id="5767011at2"/>